<gene>
    <name evidence="2" type="ORF">HPA02_34870</name>
    <name evidence="3" type="ORF">I7V36_01515</name>
</gene>
<keyword evidence="4" id="KW-1185">Reference proteome</keyword>
<comment type="caution">
    <text evidence="2">The sequence shown here is derived from an EMBL/GenBank/DDBJ whole genome shotgun (WGS) entry which is preliminary data.</text>
</comment>
<dbReference type="EMBL" id="JAEDAF010000001">
    <property type="protein sequence ID" value="MBH8578759.1"/>
    <property type="molecule type" value="Genomic_DNA"/>
</dbReference>
<organism evidence="2 4">
    <name type="scientific">Bisbaumannia pacifica</name>
    <dbReference type="NCBI Taxonomy" id="77098"/>
    <lineage>
        <taxon>Bacteria</taxon>
        <taxon>Pseudomonadati</taxon>
        <taxon>Pseudomonadota</taxon>
        <taxon>Gammaproteobacteria</taxon>
        <taxon>Oceanospirillales</taxon>
        <taxon>Halomonadaceae</taxon>
        <taxon>Bisbaumannia</taxon>
    </lineage>
</organism>
<dbReference type="EMBL" id="BJUK01000079">
    <property type="protein sequence ID" value="GEK49204.1"/>
    <property type="molecule type" value="Genomic_DNA"/>
</dbReference>
<dbReference type="Proteomes" id="UP000651738">
    <property type="component" value="Unassembled WGS sequence"/>
</dbReference>
<evidence type="ECO:0000256" key="1">
    <source>
        <dbReference type="SAM" id="MobiDB-lite"/>
    </source>
</evidence>
<reference evidence="3 5" key="2">
    <citation type="submission" date="2020-12" db="EMBL/GenBank/DDBJ databases">
        <title>Draft genome sequence of Halomonas pacifica strain CARE-V15.</title>
        <authorList>
            <person name="Vignesh N."/>
            <person name="Thabitha A."/>
            <person name="Saravanan R."/>
            <person name="Manigandan V."/>
        </authorList>
    </citation>
    <scope>NUCLEOTIDE SEQUENCE [LARGE SCALE GENOMIC DNA]</scope>
    <source>
        <strain evidence="3 5">CARE-V15</strain>
    </source>
</reference>
<evidence type="ECO:0000313" key="4">
    <source>
        <dbReference type="Proteomes" id="UP000321275"/>
    </source>
</evidence>
<accession>A0A510XCM9</accession>
<reference evidence="2 4" key="1">
    <citation type="submission" date="2019-07" db="EMBL/GenBank/DDBJ databases">
        <title>Whole genome shotgun sequence of Halomonas pacifica NBRC 102220.</title>
        <authorList>
            <person name="Hosoyama A."/>
            <person name="Uohara A."/>
            <person name="Ohji S."/>
            <person name="Ichikawa N."/>
        </authorList>
    </citation>
    <scope>NUCLEOTIDE SEQUENCE [LARGE SCALE GENOMIC DNA]</scope>
    <source>
        <strain evidence="2 4">NBRC 102220</strain>
    </source>
</reference>
<evidence type="ECO:0000313" key="2">
    <source>
        <dbReference type="EMBL" id="GEK49204.1"/>
    </source>
</evidence>
<dbReference type="AlphaFoldDB" id="A0A510XCM9"/>
<feature type="region of interest" description="Disordered" evidence="1">
    <location>
        <begin position="1"/>
        <end position="20"/>
    </location>
</feature>
<sequence>MQPITKQESRQRNDRQASASLYRRRRIIDQRLSDRQLERQLKEVWE</sequence>
<proteinExistence type="predicted"/>
<dbReference type="Proteomes" id="UP000321275">
    <property type="component" value="Unassembled WGS sequence"/>
</dbReference>
<dbReference type="RefSeq" id="WP_186810025.1">
    <property type="nucleotide sequence ID" value="NZ_BJUK01000079.1"/>
</dbReference>
<evidence type="ECO:0000313" key="5">
    <source>
        <dbReference type="Proteomes" id="UP000651738"/>
    </source>
</evidence>
<evidence type="ECO:0000313" key="3">
    <source>
        <dbReference type="EMBL" id="MBH8578759.1"/>
    </source>
</evidence>
<name>A0A510XCM9_9GAMM</name>
<protein>
    <submittedName>
        <fullName evidence="2">Uncharacterized protein</fullName>
    </submittedName>
</protein>